<dbReference type="AlphaFoldDB" id="A0AA39XLV0"/>
<keyword evidence="3" id="KW-1185">Reference proteome</keyword>
<sequence>MSPIIARAAMRAAAARRTVSAGTTRQFSLVQSLRTFARSFESHPFERLPVASNSQAADWGRQFKRVGSQAIIYFPAMAVMLGWPYAAALTMDDHIQ</sequence>
<feature type="transmembrane region" description="Helical" evidence="1">
    <location>
        <begin position="70"/>
        <end position="91"/>
    </location>
</feature>
<dbReference type="EMBL" id="JAULSR010000001">
    <property type="protein sequence ID" value="KAK0636309.1"/>
    <property type="molecule type" value="Genomic_DNA"/>
</dbReference>
<evidence type="ECO:0000313" key="2">
    <source>
        <dbReference type="EMBL" id="KAK0636309.1"/>
    </source>
</evidence>
<keyword evidence="1" id="KW-1133">Transmembrane helix</keyword>
<evidence type="ECO:0000313" key="3">
    <source>
        <dbReference type="Proteomes" id="UP001174934"/>
    </source>
</evidence>
<comment type="caution">
    <text evidence="2">The sequence shown here is derived from an EMBL/GenBank/DDBJ whole genome shotgun (WGS) entry which is preliminary data.</text>
</comment>
<proteinExistence type="predicted"/>
<keyword evidence="1" id="KW-0812">Transmembrane</keyword>
<dbReference type="Proteomes" id="UP001174934">
    <property type="component" value="Unassembled WGS sequence"/>
</dbReference>
<organism evidence="2 3">
    <name type="scientific">Bombardia bombarda</name>
    <dbReference type="NCBI Taxonomy" id="252184"/>
    <lineage>
        <taxon>Eukaryota</taxon>
        <taxon>Fungi</taxon>
        <taxon>Dikarya</taxon>
        <taxon>Ascomycota</taxon>
        <taxon>Pezizomycotina</taxon>
        <taxon>Sordariomycetes</taxon>
        <taxon>Sordariomycetidae</taxon>
        <taxon>Sordariales</taxon>
        <taxon>Lasiosphaeriaceae</taxon>
        <taxon>Bombardia</taxon>
    </lineage>
</organism>
<accession>A0AA39XLV0</accession>
<keyword evidence="1" id="KW-0472">Membrane</keyword>
<reference evidence="2" key="1">
    <citation type="submission" date="2023-06" db="EMBL/GenBank/DDBJ databases">
        <title>Genome-scale phylogeny and comparative genomics of the fungal order Sordariales.</title>
        <authorList>
            <consortium name="Lawrence Berkeley National Laboratory"/>
            <person name="Hensen N."/>
            <person name="Bonometti L."/>
            <person name="Westerberg I."/>
            <person name="Brannstrom I.O."/>
            <person name="Guillou S."/>
            <person name="Cros-Aarteil S."/>
            <person name="Calhoun S."/>
            <person name="Haridas S."/>
            <person name="Kuo A."/>
            <person name="Mondo S."/>
            <person name="Pangilinan J."/>
            <person name="Riley R."/>
            <person name="LaButti K."/>
            <person name="Andreopoulos B."/>
            <person name="Lipzen A."/>
            <person name="Chen C."/>
            <person name="Yanf M."/>
            <person name="Daum C."/>
            <person name="Ng V."/>
            <person name="Clum A."/>
            <person name="Steindorff A."/>
            <person name="Ohm R."/>
            <person name="Martin F."/>
            <person name="Silar P."/>
            <person name="Natvig D."/>
            <person name="Lalanne C."/>
            <person name="Gautier V."/>
            <person name="Ament-velasquez S.L."/>
            <person name="Kruys A."/>
            <person name="Hutchinson M.I."/>
            <person name="Powell A.J."/>
            <person name="Barry K."/>
            <person name="Miller A.N."/>
            <person name="Grigoriev I.V."/>
            <person name="Debuchy R."/>
            <person name="Gladieux P."/>
            <person name="Thoren M.H."/>
            <person name="Johannesson H."/>
        </authorList>
    </citation>
    <scope>NUCLEOTIDE SEQUENCE</scope>
    <source>
        <strain evidence="2">SMH3391-2</strain>
    </source>
</reference>
<evidence type="ECO:0000256" key="1">
    <source>
        <dbReference type="SAM" id="Phobius"/>
    </source>
</evidence>
<name>A0AA39XLV0_9PEZI</name>
<protein>
    <submittedName>
        <fullName evidence="2">Uncharacterized protein</fullName>
    </submittedName>
</protein>
<gene>
    <name evidence="2" type="ORF">B0T17DRAFT_485230</name>
</gene>